<sequence length="124" mass="13910">MVGPEQIVDDPQSVSYKGQAFQLEETQVFSDWLGSLRDRRAKARIVDRLKRASNGNFGDHKSVKGGVFEMRVDVGPGYRVYYFQRGRRLVILLCGGDKGTQRADVAEAKRLKAEIESFDEGNAV</sequence>
<dbReference type="Pfam" id="PF05973">
    <property type="entry name" value="Gp49"/>
    <property type="match status" value="1"/>
</dbReference>
<dbReference type="InterPro" id="IPR014056">
    <property type="entry name" value="TypeIITA-like_toxin_pred"/>
</dbReference>
<dbReference type="Proteomes" id="UP001335183">
    <property type="component" value="Chromosome"/>
</dbReference>
<evidence type="ECO:0000313" key="2">
    <source>
        <dbReference type="Proteomes" id="UP001335183"/>
    </source>
</evidence>
<organism evidence="1 2">
    <name type="scientific">Pelagerythrobacter marensis</name>
    <dbReference type="NCBI Taxonomy" id="543877"/>
    <lineage>
        <taxon>Bacteria</taxon>
        <taxon>Pseudomonadati</taxon>
        <taxon>Pseudomonadota</taxon>
        <taxon>Alphaproteobacteria</taxon>
        <taxon>Sphingomonadales</taxon>
        <taxon>Erythrobacteraceae</taxon>
        <taxon>Pelagerythrobacter</taxon>
    </lineage>
</organism>
<gene>
    <name evidence="1" type="ORF">V5F89_01060</name>
</gene>
<dbReference type="EMBL" id="CP144918">
    <property type="protein sequence ID" value="WWA47526.1"/>
    <property type="molecule type" value="Genomic_DNA"/>
</dbReference>
<name>A0ABZ2D6T5_9SPHN</name>
<dbReference type="PANTHER" id="PTHR41791">
    <property type="entry name" value="SSL7039 PROTEIN"/>
    <property type="match status" value="1"/>
</dbReference>
<proteinExistence type="predicted"/>
<dbReference type="PANTHER" id="PTHR41791:SF1">
    <property type="entry name" value="SSL7039 PROTEIN"/>
    <property type="match status" value="1"/>
</dbReference>
<evidence type="ECO:0000313" key="1">
    <source>
        <dbReference type="EMBL" id="WWA47526.1"/>
    </source>
</evidence>
<keyword evidence="2" id="KW-1185">Reference proteome</keyword>
<dbReference type="InterPro" id="IPR009241">
    <property type="entry name" value="HigB-like"/>
</dbReference>
<reference evidence="1 2" key="1">
    <citation type="submission" date="2024-02" db="EMBL/GenBank/DDBJ databases">
        <title>The whole genome sequence of five bacterial samples isolated from Abu Dhabi Sabkha-shore region.</title>
        <authorList>
            <person name="Sudalaimuthuasari N."/>
            <person name="Sarfraz B."/>
            <person name="Tuyisabe J.D."/>
            <person name="Mugisha Ntwali L.D.M."/>
            <person name="Ali A.I.A.A."/>
            <person name="Almansoori S.Z.A."/>
            <person name="Alajami H.S.A."/>
            <person name="Almeqbaali A.A.S."/>
            <person name="Kundu B."/>
            <person name="Saeed E.E."/>
            <person name="Sukumarinath V."/>
            <person name="Mishra A.K."/>
            <person name="Hazzouri K.M."/>
            <person name="Almaskari R."/>
            <person name="Sharma A.K."/>
            <person name="Amiri K.M.A."/>
        </authorList>
    </citation>
    <scope>NUCLEOTIDE SEQUENCE [LARGE SCALE GENOMIC DNA]</scope>
    <source>
        <strain evidence="2">kcgeb_sd</strain>
    </source>
</reference>
<dbReference type="NCBIfam" id="TIGR02683">
    <property type="entry name" value="upstrm_HI1419"/>
    <property type="match status" value="1"/>
</dbReference>
<accession>A0ABZ2D6T5</accession>
<protein>
    <submittedName>
        <fullName evidence="1">Type II toxin-antitoxin system RelE/ParE family toxin</fullName>
    </submittedName>
</protein>
<dbReference type="RefSeq" id="WP_338446416.1">
    <property type="nucleotide sequence ID" value="NZ_CP144918.1"/>
</dbReference>